<comment type="caution">
    <text evidence="3">The sequence shown here is derived from an EMBL/GenBank/DDBJ whole genome shotgun (WGS) entry which is preliminary data.</text>
</comment>
<gene>
    <name evidence="3" type="ORF">Sspor_50330</name>
</gene>
<sequence length="577" mass="58667">MTSSSPSPANPATGTAAGPAGTVTASASGAPGPTDAAGAAGATRVPSAASVPLTPVFVRLKLSLLRNGLKGSSKRKAAYFSTLALALVVGFFVTLGLALLHGNAHAGTVVVLLAAILALGWTFMPLFFPSGDETLDPSRLVMLPLRPRPLVQALLASSLVGIGPLFTLCLAIGSVLAVARGAAGAVAAVVAAPLLVLGCVALARAVATANVRLLTSRKGRDLAVLSGLLIAVGGQVANFASQSLFQAGGLASLEPVEDVVRWLPPATAIGMVDSASEGAYGVAAAQLALTLAAVIALLWFWERTLTRLMVTPDGSTITAARPMKDRGAGGRRSLLPAGRTGATMRRTLRYAVRDPKTKSGWVTSLAIGVIIPVFNALQGSGSVYLGCFGAGMLGMLMYNQFGQDTSAFWMVAQTISSTRDAYVELRARAAALALVTVPYTVLVTSVTAAVIGDWSALPAATGLALALLGSMLCTGALASAHFPYSIPSDGAFKNVAPGQGGLAWGGILAGMVVSAIVSAPVIVMTIWLNVGDHQDISWIVLPLGAAWGTLAAWAGLRLAAPTVARKLPEILWAVSKG</sequence>
<evidence type="ECO:0000313" key="4">
    <source>
        <dbReference type="Proteomes" id="UP000608522"/>
    </source>
</evidence>
<feature type="transmembrane region" description="Helical" evidence="2">
    <location>
        <begin position="429"/>
        <end position="451"/>
    </location>
</feature>
<keyword evidence="2" id="KW-1133">Transmembrane helix</keyword>
<dbReference type="RefSeq" id="WP_237404003.1">
    <property type="nucleotide sequence ID" value="NZ_BAAATO010000080.1"/>
</dbReference>
<keyword evidence="4" id="KW-1185">Reference proteome</keyword>
<proteinExistence type="predicted"/>
<feature type="transmembrane region" description="Helical" evidence="2">
    <location>
        <begin position="279"/>
        <end position="301"/>
    </location>
</feature>
<feature type="transmembrane region" description="Helical" evidence="2">
    <location>
        <begin position="383"/>
        <end position="401"/>
    </location>
</feature>
<feature type="transmembrane region" description="Helical" evidence="2">
    <location>
        <begin position="106"/>
        <end position="128"/>
    </location>
</feature>
<feature type="transmembrane region" description="Helical" evidence="2">
    <location>
        <begin position="149"/>
        <end position="176"/>
    </location>
</feature>
<evidence type="ECO:0000256" key="2">
    <source>
        <dbReference type="SAM" id="Phobius"/>
    </source>
</evidence>
<feature type="transmembrane region" description="Helical" evidence="2">
    <location>
        <begin position="182"/>
        <end position="202"/>
    </location>
</feature>
<feature type="transmembrane region" description="Helical" evidence="2">
    <location>
        <begin position="77"/>
        <end position="100"/>
    </location>
</feature>
<dbReference type="Proteomes" id="UP000608522">
    <property type="component" value="Unassembled WGS sequence"/>
</dbReference>
<feature type="transmembrane region" description="Helical" evidence="2">
    <location>
        <begin position="359"/>
        <end position="377"/>
    </location>
</feature>
<dbReference type="EMBL" id="BNED01000005">
    <property type="protein sequence ID" value="GHI79472.1"/>
    <property type="molecule type" value="Genomic_DNA"/>
</dbReference>
<feature type="transmembrane region" description="Helical" evidence="2">
    <location>
        <begin position="536"/>
        <end position="556"/>
    </location>
</feature>
<feature type="transmembrane region" description="Helical" evidence="2">
    <location>
        <begin position="457"/>
        <end position="480"/>
    </location>
</feature>
<organism evidence="3 4">
    <name type="scientific">Streptomyces spororaveus</name>
    <dbReference type="NCBI Taxonomy" id="284039"/>
    <lineage>
        <taxon>Bacteria</taxon>
        <taxon>Bacillati</taxon>
        <taxon>Actinomycetota</taxon>
        <taxon>Actinomycetes</taxon>
        <taxon>Kitasatosporales</taxon>
        <taxon>Streptomycetaceae</taxon>
        <taxon>Streptomyces</taxon>
    </lineage>
</organism>
<evidence type="ECO:0000256" key="1">
    <source>
        <dbReference type="SAM" id="MobiDB-lite"/>
    </source>
</evidence>
<keyword evidence="2" id="KW-0812">Transmembrane</keyword>
<name>A0ABQ3THI6_9ACTN</name>
<feature type="region of interest" description="Disordered" evidence="1">
    <location>
        <begin position="1"/>
        <end position="41"/>
    </location>
</feature>
<reference evidence="4" key="1">
    <citation type="submission" date="2023-07" db="EMBL/GenBank/DDBJ databases">
        <title>Whole genome shotgun sequence of Streptomyces spororaveus NBRC 15456.</title>
        <authorList>
            <person name="Komaki H."/>
            <person name="Tamura T."/>
        </authorList>
    </citation>
    <scope>NUCLEOTIDE SEQUENCE [LARGE SCALE GENOMIC DNA]</scope>
    <source>
        <strain evidence="4">NBRC 15456</strain>
    </source>
</reference>
<feature type="transmembrane region" description="Helical" evidence="2">
    <location>
        <begin position="501"/>
        <end position="530"/>
    </location>
</feature>
<keyword evidence="2" id="KW-0472">Membrane</keyword>
<evidence type="ECO:0000313" key="3">
    <source>
        <dbReference type="EMBL" id="GHI79472.1"/>
    </source>
</evidence>
<protein>
    <submittedName>
        <fullName evidence="3">Transporter</fullName>
    </submittedName>
</protein>
<accession>A0ABQ3THI6</accession>